<dbReference type="EMBL" id="JAHRIN010063159">
    <property type="protein sequence ID" value="MEQ2213744.1"/>
    <property type="molecule type" value="Genomic_DNA"/>
</dbReference>
<accession>A0ABV0RZX7</accession>
<comment type="caution">
    <text evidence="1">The sequence shown here is derived from an EMBL/GenBank/DDBJ whole genome shotgun (WGS) entry which is preliminary data.</text>
</comment>
<reference evidence="1 2" key="1">
    <citation type="submission" date="2021-06" db="EMBL/GenBank/DDBJ databases">
        <authorList>
            <person name="Palmer J.M."/>
        </authorList>
    </citation>
    <scope>NUCLEOTIDE SEQUENCE [LARGE SCALE GENOMIC DNA]</scope>
    <source>
        <strain evidence="1 2">XC_2019</strain>
        <tissue evidence="1">Muscle</tissue>
    </source>
</reference>
<gene>
    <name evidence="1" type="ORF">XENOCAPTIV_020197</name>
</gene>
<organism evidence="1 2">
    <name type="scientific">Xenoophorus captivus</name>
    <dbReference type="NCBI Taxonomy" id="1517983"/>
    <lineage>
        <taxon>Eukaryota</taxon>
        <taxon>Metazoa</taxon>
        <taxon>Chordata</taxon>
        <taxon>Craniata</taxon>
        <taxon>Vertebrata</taxon>
        <taxon>Euteleostomi</taxon>
        <taxon>Actinopterygii</taxon>
        <taxon>Neopterygii</taxon>
        <taxon>Teleostei</taxon>
        <taxon>Neoteleostei</taxon>
        <taxon>Acanthomorphata</taxon>
        <taxon>Ovalentaria</taxon>
        <taxon>Atherinomorphae</taxon>
        <taxon>Cyprinodontiformes</taxon>
        <taxon>Goodeidae</taxon>
        <taxon>Xenoophorus</taxon>
    </lineage>
</organism>
<protein>
    <submittedName>
        <fullName evidence="1">Uncharacterized protein</fullName>
    </submittedName>
</protein>
<evidence type="ECO:0000313" key="2">
    <source>
        <dbReference type="Proteomes" id="UP001434883"/>
    </source>
</evidence>
<keyword evidence="2" id="KW-1185">Reference proteome</keyword>
<sequence length="124" mass="14742">MDTESCACPKPVSVQSQWETKSNSQILEKKTHFDTKTPTQFTLIYMLLMTTQVKRRLTYKQKHRVFNRKPTALQGIFQWRMKTLLIYHHADIFTECRLNMHRHHLVLELKLCRKQQTKGAVINA</sequence>
<evidence type="ECO:0000313" key="1">
    <source>
        <dbReference type="EMBL" id="MEQ2213744.1"/>
    </source>
</evidence>
<proteinExistence type="predicted"/>
<dbReference type="Proteomes" id="UP001434883">
    <property type="component" value="Unassembled WGS sequence"/>
</dbReference>
<name>A0ABV0RZX7_9TELE</name>